<evidence type="ECO:0000256" key="5">
    <source>
        <dbReference type="ARBA" id="ARBA00023136"/>
    </source>
</evidence>
<feature type="domain" description="ResB-like" evidence="7">
    <location>
        <begin position="64"/>
        <end position="106"/>
    </location>
</feature>
<keyword evidence="5 6" id="KW-0472">Membrane</keyword>
<reference evidence="8" key="1">
    <citation type="submission" date="2018-06" db="EMBL/GenBank/DDBJ databases">
        <authorList>
            <person name="Zhirakovskaya E."/>
        </authorList>
    </citation>
    <scope>NUCLEOTIDE SEQUENCE</scope>
</reference>
<evidence type="ECO:0000256" key="2">
    <source>
        <dbReference type="ARBA" id="ARBA00022692"/>
    </source>
</evidence>
<dbReference type="EMBL" id="UOES01000098">
    <property type="protein sequence ID" value="VAW26426.1"/>
    <property type="molecule type" value="Genomic_DNA"/>
</dbReference>
<keyword evidence="3" id="KW-0201">Cytochrome c-type biogenesis</keyword>
<proteinExistence type="predicted"/>
<feature type="transmembrane region" description="Helical" evidence="6">
    <location>
        <begin position="69"/>
        <end position="88"/>
    </location>
</feature>
<keyword evidence="4 6" id="KW-1133">Transmembrane helix</keyword>
<evidence type="ECO:0000313" key="8">
    <source>
        <dbReference type="EMBL" id="VAW26426.1"/>
    </source>
</evidence>
<gene>
    <name evidence="8" type="ORF">MNBD_BACTEROID06-1390</name>
</gene>
<name>A0A3B0V385_9ZZZZ</name>
<organism evidence="8">
    <name type="scientific">hydrothermal vent metagenome</name>
    <dbReference type="NCBI Taxonomy" id="652676"/>
    <lineage>
        <taxon>unclassified sequences</taxon>
        <taxon>metagenomes</taxon>
        <taxon>ecological metagenomes</taxon>
    </lineage>
</organism>
<dbReference type="AlphaFoldDB" id="A0A3B0V385"/>
<dbReference type="GO" id="GO:0016020">
    <property type="term" value="C:membrane"/>
    <property type="evidence" value="ECO:0007669"/>
    <property type="project" value="UniProtKB-SubCell"/>
</dbReference>
<evidence type="ECO:0000256" key="1">
    <source>
        <dbReference type="ARBA" id="ARBA00004141"/>
    </source>
</evidence>
<protein>
    <submittedName>
        <fullName evidence="8">Cytochrome C-type biogenesis protein</fullName>
    </submittedName>
</protein>
<evidence type="ECO:0000259" key="7">
    <source>
        <dbReference type="Pfam" id="PF05140"/>
    </source>
</evidence>
<feature type="non-terminal residue" evidence="8">
    <location>
        <position position="129"/>
    </location>
</feature>
<keyword evidence="2 6" id="KW-0812">Transmembrane</keyword>
<evidence type="ECO:0000256" key="4">
    <source>
        <dbReference type="ARBA" id="ARBA00022989"/>
    </source>
</evidence>
<comment type="subcellular location">
    <subcellularLocation>
        <location evidence="1">Membrane</location>
        <topology evidence="1">Multi-pass membrane protein</topology>
    </subcellularLocation>
</comment>
<evidence type="ECO:0000256" key="6">
    <source>
        <dbReference type="SAM" id="Phobius"/>
    </source>
</evidence>
<feature type="transmembrane region" description="Helical" evidence="6">
    <location>
        <begin position="34"/>
        <end position="57"/>
    </location>
</feature>
<dbReference type="GO" id="GO:0017004">
    <property type="term" value="P:cytochrome complex assembly"/>
    <property type="evidence" value="ECO:0007669"/>
    <property type="project" value="UniProtKB-KW"/>
</dbReference>
<sequence length="129" mass="14690">MSFSGTLLLVFGVSIGIATFIENDFGPIGSQSIVYRALWFEVLMMVMVVNMIGVIILKKMYLRDRWVNLLFHVAFIIILMGAGITRFFGEEGMMHIREGESSNTFISEQTYINATILDGDQKREFHDKV</sequence>
<dbReference type="Pfam" id="PF05140">
    <property type="entry name" value="ResB"/>
    <property type="match status" value="1"/>
</dbReference>
<evidence type="ECO:0000256" key="3">
    <source>
        <dbReference type="ARBA" id="ARBA00022748"/>
    </source>
</evidence>
<accession>A0A3B0V385</accession>
<dbReference type="InterPro" id="IPR007816">
    <property type="entry name" value="ResB-like_domain"/>
</dbReference>